<dbReference type="Pfam" id="PF01040">
    <property type="entry name" value="UbiA"/>
    <property type="match status" value="1"/>
</dbReference>
<dbReference type="CDD" id="cd13961">
    <property type="entry name" value="PT_UbiA_DGGGPS"/>
    <property type="match status" value="1"/>
</dbReference>
<evidence type="ECO:0000313" key="8">
    <source>
        <dbReference type="Proteomes" id="UP000268857"/>
    </source>
</evidence>
<comment type="subcellular location">
    <subcellularLocation>
        <location evidence="1">Membrane</location>
        <topology evidence="1">Multi-pass membrane protein</topology>
    </subcellularLocation>
</comment>
<dbReference type="InterPro" id="IPR044878">
    <property type="entry name" value="UbiA_sf"/>
</dbReference>
<evidence type="ECO:0000256" key="6">
    <source>
        <dbReference type="SAM" id="Phobius"/>
    </source>
</evidence>
<dbReference type="Proteomes" id="UP000268857">
    <property type="component" value="Unassembled WGS sequence"/>
</dbReference>
<name>A0A433NLY1_CHLFR</name>
<sequence>MSEQLHIDKKTSSFTSASGNNNSSLPDSSDKIRLIRDFAQLFRLPVAILAALVGCATIYALNSAVPLYKYLLTATILICTHSAACAINDYWDIDKDRIDHPQRPLPSGRLSLQQVWWAAAILFACALIAAIPLGIYCLILVAVSSILLWNYSHLLARNGIFANFIVATIAGAIIFLGSLVVNRPLALLYPSAFAFCYTLAKEIIWDVHDAAGDRAQGIITVVNSWGRKKAFSISWGLIGTLLVSIPLAVLLLPMAHPLIFGVFSSVMLLMMGMALARYQYQDSVNAYEGFVFWDRIGMLVGAVGLLGAAPAV</sequence>
<dbReference type="GO" id="GO:0016020">
    <property type="term" value="C:membrane"/>
    <property type="evidence" value="ECO:0007669"/>
    <property type="project" value="UniProtKB-SubCell"/>
</dbReference>
<dbReference type="OrthoDB" id="9811562at2"/>
<keyword evidence="3 6" id="KW-1133">Transmembrane helix</keyword>
<feature type="transmembrane region" description="Helical" evidence="6">
    <location>
        <begin position="233"/>
        <end position="252"/>
    </location>
</feature>
<organism evidence="7 8">
    <name type="scientific">Chlorogloeopsis fritschii PCC 6912</name>
    <dbReference type="NCBI Taxonomy" id="211165"/>
    <lineage>
        <taxon>Bacteria</taxon>
        <taxon>Bacillati</taxon>
        <taxon>Cyanobacteriota</taxon>
        <taxon>Cyanophyceae</taxon>
        <taxon>Nostocales</taxon>
        <taxon>Chlorogloeopsidaceae</taxon>
        <taxon>Chlorogloeopsis</taxon>
    </lineage>
</organism>
<feature type="transmembrane region" description="Helical" evidence="6">
    <location>
        <begin position="258"/>
        <end position="278"/>
    </location>
</feature>
<evidence type="ECO:0000256" key="4">
    <source>
        <dbReference type="ARBA" id="ARBA00023136"/>
    </source>
</evidence>
<feature type="transmembrane region" description="Helical" evidence="6">
    <location>
        <begin position="160"/>
        <end position="181"/>
    </location>
</feature>
<evidence type="ECO:0000256" key="2">
    <source>
        <dbReference type="ARBA" id="ARBA00022692"/>
    </source>
</evidence>
<feature type="transmembrane region" description="Helical" evidence="6">
    <location>
        <begin position="290"/>
        <end position="309"/>
    </location>
</feature>
<dbReference type="Gene3D" id="1.20.120.1780">
    <property type="entry name" value="UbiA prenyltransferase"/>
    <property type="match status" value="1"/>
</dbReference>
<dbReference type="AlphaFoldDB" id="A0A433NLY1"/>
<feature type="transmembrane region" description="Helical" evidence="6">
    <location>
        <begin position="115"/>
        <end position="148"/>
    </location>
</feature>
<feature type="region of interest" description="Disordered" evidence="5">
    <location>
        <begin position="1"/>
        <end position="27"/>
    </location>
</feature>
<feature type="compositionally biased region" description="Polar residues" evidence="5">
    <location>
        <begin position="12"/>
        <end position="27"/>
    </location>
</feature>
<dbReference type="Gene3D" id="1.10.357.140">
    <property type="entry name" value="UbiA prenyltransferase"/>
    <property type="match status" value="1"/>
</dbReference>
<gene>
    <name evidence="7" type="ORF">PCC6912_16530</name>
</gene>
<dbReference type="STRING" id="211165.GCA_000317285_00910"/>
<reference evidence="7 8" key="1">
    <citation type="journal article" date="2019" name="Genome Biol. Evol.">
        <title>Day and night: Metabolic profiles and evolutionary relationships of six axenic non-marine cyanobacteria.</title>
        <authorList>
            <person name="Will S.E."/>
            <person name="Henke P."/>
            <person name="Boedeker C."/>
            <person name="Huang S."/>
            <person name="Brinkmann H."/>
            <person name="Rohde M."/>
            <person name="Jarek M."/>
            <person name="Friedl T."/>
            <person name="Seufert S."/>
            <person name="Schumacher M."/>
            <person name="Overmann J."/>
            <person name="Neumann-Schaal M."/>
            <person name="Petersen J."/>
        </authorList>
    </citation>
    <scope>NUCLEOTIDE SEQUENCE [LARGE SCALE GENOMIC DNA]</scope>
    <source>
        <strain evidence="7 8">PCC 6912</strain>
    </source>
</reference>
<dbReference type="GO" id="GO:0016765">
    <property type="term" value="F:transferase activity, transferring alkyl or aryl (other than methyl) groups"/>
    <property type="evidence" value="ECO:0007669"/>
    <property type="project" value="InterPro"/>
</dbReference>
<keyword evidence="4 6" id="KW-0472">Membrane</keyword>
<dbReference type="EMBL" id="RSCJ01000005">
    <property type="protein sequence ID" value="RUR84059.1"/>
    <property type="molecule type" value="Genomic_DNA"/>
</dbReference>
<dbReference type="InterPro" id="IPR050475">
    <property type="entry name" value="Prenyltransferase_related"/>
</dbReference>
<evidence type="ECO:0000313" key="7">
    <source>
        <dbReference type="EMBL" id="RUR84059.1"/>
    </source>
</evidence>
<proteinExistence type="predicted"/>
<evidence type="ECO:0000256" key="3">
    <source>
        <dbReference type="ARBA" id="ARBA00022989"/>
    </source>
</evidence>
<evidence type="ECO:0000256" key="5">
    <source>
        <dbReference type="SAM" id="MobiDB-lite"/>
    </source>
</evidence>
<protein>
    <submittedName>
        <fullName evidence="7">Geranylgeranylglycerol-phosphate geranylgeranyltransferase</fullName>
    </submittedName>
</protein>
<accession>A0A433NLY1</accession>
<keyword evidence="2 6" id="KW-0812">Transmembrane</keyword>
<feature type="transmembrane region" description="Helical" evidence="6">
    <location>
        <begin position="41"/>
        <end position="61"/>
    </location>
</feature>
<dbReference type="RefSeq" id="WP_016873471.1">
    <property type="nucleotide sequence ID" value="NZ_AJLN01000045.1"/>
</dbReference>
<dbReference type="PANTHER" id="PTHR42723">
    <property type="entry name" value="CHLOROPHYLL SYNTHASE"/>
    <property type="match status" value="1"/>
</dbReference>
<feature type="transmembrane region" description="Helical" evidence="6">
    <location>
        <begin position="67"/>
        <end position="87"/>
    </location>
</feature>
<dbReference type="PANTHER" id="PTHR42723:SF1">
    <property type="entry name" value="CHLOROPHYLL SYNTHASE, CHLOROPLASTIC"/>
    <property type="match status" value="1"/>
</dbReference>
<evidence type="ECO:0000256" key="1">
    <source>
        <dbReference type="ARBA" id="ARBA00004141"/>
    </source>
</evidence>
<feature type="compositionally biased region" description="Basic and acidic residues" evidence="5">
    <location>
        <begin position="1"/>
        <end position="11"/>
    </location>
</feature>
<keyword evidence="8" id="KW-1185">Reference proteome</keyword>
<keyword evidence="7" id="KW-0808">Transferase</keyword>
<dbReference type="InterPro" id="IPR000537">
    <property type="entry name" value="UbiA_prenyltransferase"/>
</dbReference>
<comment type="caution">
    <text evidence="7">The sequence shown here is derived from an EMBL/GenBank/DDBJ whole genome shotgun (WGS) entry which is preliminary data.</text>
</comment>